<comment type="cofactor">
    <cofactor evidence="13">
        <name>Zn(2+)</name>
        <dbReference type="ChEBI" id="CHEBI:29105"/>
    </cofactor>
    <text evidence="13">Binds 1 zinc ion per subunit.</text>
</comment>
<evidence type="ECO:0000256" key="4">
    <source>
        <dbReference type="ARBA" id="ARBA00022603"/>
    </source>
</evidence>
<dbReference type="RefSeq" id="WP_126612581.1">
    <property type="nucleotide sequence ID" value="NZ_JBHUCY010000004.1"/>
</dbReference>
<dbReference type="Proteomes" id="UP000277007">
    <property type="component" value="Unassembled WGS sequence"/>
</dbReference>
<keyword evidence="7" id="KW-0805">Transcription regulation</keyword>
<dbReference type="InterPro" id="IPR035451">
    <property type="entry name" value="Ada-like_dom_sf"/>
</dbReference>
<dbReference type="Gene3D" id="1.10.10.10">
    <property type="entry name" value="Winged helix-like DNA-binding domain superfamily/Winged helix DNA-binding domain"/>
    <property type="match status" value="1"/>
</dbReference>
<evidence type="ECO:0000256" key="8">
    <source>
        <dbReference type="ARBA" id="ARBA00023159"/>
    </source>
</evidence>
<keyword evidence="13" id="KW-0479">Metal-binding</keyword>
<dbReference type="InterPro" id="IPR016221">
    <property type="entry name" value="Bifunct_regulatory_prot_Ada"/>
</dbReference>
<evidence type="ECO:0000256" key="7">
    <source>
        <dbReference type="ARBA" id="ARBA00023015"/>
    </source>
</evidence>
<dbReference type="InterPro" id="IPR004026">
    <property type="entry name" value="Ada_DNA_repair_Zn-bd"/>
</dbReference>
<dbReference type="PANTHER" id="PTHR10815">
    <property type="entry name" value="METHYLATED-DNA--PROTEIN-CYSTEINE METHYLTRANSFERASE"/>
    <property type="match status" value="1"/>
</dbReference>
<sequence>MTHPALAPVISAENDDERWETVRRRDRAADGRFVYAVSSTGVYCRPSCPSRLAKRANVSFHADCDAAEAAGFRPCKRCHPRDTSADDRHADSVAQACRRIEAAVKDGEPVPSLADLAAQAGLSPFHYHRVFKAIAGVTPKGFASACKTALARTGLAAGKSVTETIYDAGYSSSSRFYDGATARLGMRPSDYRAGGRGADIRFAVGTCSLGQVVVAATDKGVCAIHFGDDPQRLVEALQARFPNARLVGGDAGFEQTVAAVIGAVETPSQRCDLPLDLQGTAFQHRVWQALRAIPPGSTATYSDVARAIGQPAAVRAVARACAANPVAVVVPCHRVVRTDGSLSGYAWGVERKRALLDREGT</sequence>
<evidence type="ECO:0000313" key="16">
    <source>
        <dbReference type="Proteomes" id="UP000277007"/>
    </source>
</evidence>
<reference evidence="15 16" key="1">
    <citation type="submission" date="2018-12" db="EMBL/GenBank/DDBJ databases">
        <authorList>
            <person name="Yang Y."/>
        </authorList>
    </citation>
    <scope>NUCLEOTIDE SEQUENCE [LARGE SCALE GENOMIC DNA]</scope>
    <source>
        <strain evidence="15 16">L-25-5w-1</strain>
    </source>
</reference>
<gene>
    <name evidence="15" type="ORF">EJ903_04550</name>
</gene>
<dbReference type="PANTHER" id="PTHR10815:SF14">
    <property type="entry name" value="BIFUNCTIONAL TRANSCRIPTIONAL ACTIVATOR_DNA REPAIR ENZYME ADA"/>
    <property type="match status" value="1"/>
</dbReference>
<keyword evidence="10" id="KW-0234">DNA repair</keyword>
<dbReference type="SUPFAM" id="SSF57884">
    <property type="entry name" value="Ada DNA repair protein, N-terminal domain (N-Ada 10)"/>
    <property type="match status" value="1"/>
</dbReference>
<evidence type="ECO:0000256" key="11">
    <source>
        <dbReference type="ARBA" id="ARBA00049348"/>
    </source>
</evidence>
<evidence type="ECO:0000256" key="3">
    <source>
        <dbReference type="ARBA" id="ARBA00011918"/>
    </source>
</evidence>
<evidence type="ECO:0000256" key="12">
    <source>
        <dbReference type="PIRSR" id="PIRSR000409-1"/>
    </source>
</evidence>
<dbReference type="InterPro" id="IPR036631">
    <property type="entry name" value="MGMT_N_sf"/>
</dbReference>
<evidence type="ECO:0000313" key="15">
    <source>
        <dbReference type="EMBL" id="RTR22854.1"/>
    </source>
</evidence>
<dbReference type="Pfam" id="PF02805">
    <property type="entry name" value="Ada_Zn_binding"/>
    <property type="match status" value="1"/>
</dbReference>
<feature type="domain" description="HTH araC/xylS-type" evidence="14">
    <location>
        <begin position="94"/>
        <end position="194"/>
    </location>
</feature>
<dbReference type="GO" id="GO:0003908">
    <property type="term" value="F:methylated-DNA-[protein]-cysteine S-methyltransferase activity"/>
    <property type="evidence" value="ECO:0007669"/>
    <property type="project" value="UniProtKB-EC"/>
</dbReference>
<dbReference type="SUPFAM" id="SSF53155">
    <property type="entry name" value="Methylated DNA-protein cysteine methyltransferase domain"/>
    <property type="match status" value="1"/>
</dbReference>
<dbReference type="SUPFAM" id="SSF46767">
    <property type="entry name" value="Methylated DNA-protein cysteine methyltransferase, C-terminal domain"/>
    <property type="match status" value="1"/>
</dbReference>
<dbReference type="PROSITE" id="PS00374">
    <property type="entry name" value="MGMT"/>
    <property type="match status" value="1"/>
</dbReference>
<dbReference type="InterPro" id="IPR014048">
    <property type="entry name" value="MethylDNA_cys_MeTrfase_DNA-bd"/>
</dbReference>
<accession>A0A3S0L088</accession>
<feature type="active site" description="Nucleophile; methyl group acceptor from methylphosphotriester" evidence="12">
    <location>
        <position position="44"/>
    </location>
</feature>
<dbReference type="OrthoDB" id="9802228at2"/>
<dbReference type="EMBL" id="RXMA01000003">
    <property type="protein sequence ID" value="RTR22854.1"/>
    <property type="molecule type" value="Genomic_DNA"/>
</dbReference>
<evidence type="ECO:0000256" key="9">
    <source>
        <dbReference type="ARBA" id="ARBA00023163"/>
    </source>
</evidence>
<evidence type="ECO:0000256" key="5">
    <source>
        <dbReference type="ARBA" id="ARBA00022679"/>
    </source>
</evidence>
<evidence type="ECO:0000259" key="14">
    <source>
        <dbReference type="PROSITE" id="PS01124"/>
    </source>
</evidence>
<keyword evidence="15" id="KW-0238">DNA-binding</keyword>
<feature type="active site" description="Nucleophile; methyl group acceptor from either O6-methylguanine or O4-methylthymine" evidence="12">
    <location>
        <position position="332"/>
    </location>
</feature>
<organism evidence="15 16">
    <name type="scientific">Azospirillum griseum</name>
    <dbReference type="NCBI Taxonomy" id="2496639"/>
    <lineage>
        <taxon>Bacteria</taxon>
        <taxon>Pseudomonadati</taxon>
        <taxon>Pseudomonadota</taxon>
        <taxon>Alphaproteobacteria</taxon>
        <taxon>Rhodospirillales</taxon>
        <taxon>Azospirillaceae</taxon>
        <taxon>Azospirillum</taxon>
    </lineage>
</organism>
<evidence type="ECO:0000256" key="6">
    <source>
        <dbReference type="ARBA" id="ARBA00022763"/>
    </source>
</evidence>
<evidence type="ECO:0000256" key="2">
    <source>
        <dbReference type="ARBA" id="ARBA00008711"/>
    </source>
</evidence>
<evidence type="ECO:0000256" key="13">
    <source>
        <dbReference type="PIRSR" id="PIRSR000409-3"/>
    </source>
</evidence>
<dbReference type="GO" id="GO:0043565">
    <property type="term" value="F:sequence-specific DNA binding"/>
    <property type="evidence" value="ECO:0007669"/>
    <property type="project" value="InterPro"/>
</dbReference>
<dbReference type="EC" id="2.1.1.63" evidence="3"/>
<keyword evidence="9" id="KW-0804">Transcription</keyword>
<protein>
    <recommendedName>
        <fullName evidence="3">methylated-DNA--[protein]-cysteine S-methyltransferase</fullName>
        <ecNumber evidence="3">2.1.1.63</ecNumber>
    </recommendedName>
</protein>
<keyword evidence="16" id="KW-1185">Reference proteome</keyword>
<dbReference type="GO" id="GO:0003700">
    <property type="term" value="F:DNA-binding transcription factor activity"/>
    <property type="evidence" value="ECO:0007669"/>
    <property type="project" value="InterPro"/>
</dbReference>
<feature type="binding site" evidence="13">
    <location>
        <position position="44"/>
    </location>
    <ligand>
        <name>Zn(2+)</name>
        <dbReference type="ChEBI" id="CHEBI:29105"/>
    </ligand>
</feature>
<keyword evidence="8" id="KW-0010">Activator</keyword>
<dbReference type="GO" id="GO:0008270">
    <property type="term" value="F:zinc ion binding"/>
    <property type="evidence" value="ECO:0007669"/>
    <property type="project" value="InterPro"/>
</dbReference>
<dbReference type="NCBIfam" id="NF011964">
    <property type="entry name" value="PRK15435.1"/>
    <property type="match status" value="1"/>
</dbReference>
<comment type="catalytic activity">
    <reaction evidence="11">
        <text>a 6-O-methyl-2'-deoxyguanosine in DNA + L-cysteinyl-[protein] = S-methyl-L-cysteinyl-[protein] + a 2'-deoxyguanosine in DNA</text>
        <dbReference type="Rhea" id="RHEA:24000"/>
        <dbReference type="Rhea" id="RHEA-COMP:10131"/>
        <dbReference type="Rhea" id="RHEA-COMP:10132"/>
        <dbReference type="Rhea" id="RHEA-COMP:11367"/>
        <dbReference type="Rhea" id="RHEA-COMP:11368"/>
        <dbReference type="ChEBI" id="CHEBI:29950"/>
        <dbReference type="ChEBI" id="CHEBI:82612"/>
        <dbReference type="ChEBI" id="CHEBI:85445"/>
        <dbReference type="ChEBI" id="CHEBI:85448"/>
        <dbReference type="EC" id="2.1.1.63"/>
    </reaction>
</comment>
<dbReference type="CDD" id="cd06445">
    <property type="entry name" value="ATase"/>
    <property type="match status" value="1"/>
</dbReference>
<name>A0A3S0L088_9PROT</name>
<dbReference type="PIRSF" id="PIRSF000409">
    <property type="entry name" value="Ada"/>
    <property type="match status" value="1"/>
</dbReference>
<comment type="caution">
    <text evidence="15">The sequence shown here is derived from an EMBL/GenBank/DDBJ whole genome shotgun (WGS) entry which is preliminary data.</text>
</comment>
<dbReference type="InterPro" id="IPR018060">
    <property type="entry name" value="HTH_AraC"/>
</dbReference>
<dbReference type="InterPro" id="IPR009057">
    <property type="entry name" value="Homeodomain-like_sf"/>
</dbReference>
<dbReference type="SUPFAM" id="SSF46689">
    <property type="entry name" value="Homeodomain-like"/>
    <property type="match status" value="1"/>
</dbReference>
<feature type="binding site" evidence="13">
    <location>
        <position position="75"/>
    </location>
    <ligand>
        <name>Zn(2+)</name>
        <dbReference type="ChEBI" id="CHEBI:29105"/>
    </ligand>
</feature>
<dbReference type="InterPro" id="IPR001497">
    <property type="entry name" value="MethylDNA_cys_MeTrfase_AS"/>
</dbReference>
<dbReference type="PROSITE" id="PS01124">
    <property type="entry name" value="HTH_ARAC_FAMILY_2"/>
    <property type="match status" value="1"/>
</dbReference>
<dbReference type="Gene3D" id="3.30.160.70">
    <property type="entry name" value="Methylated DNA-protein cysteine methyltransferase domain"/>
    <property type="match status" value="1"/>
</dbReference>
<comment type="similarity">
    <text evidence="2">Belongs to the MGMT family.</text>
</comment>
<dbReference type="InterPro" id="IPR036217">
    <property type="entry name" value="MethylDNA_cys_MeTrfase_DNAb"/>
</dbReference>
<keyword evidence="5 15" id="KW-0808">Transferase</keyword>
<proteinExistence type="inferred from homology"/>
<dbReference type="Pfam" id="PF12833">
    <property type="entry name" value="HTH_18"/>
    <property type="match status" value="1"/>
</dbReference>
<dbReference type="GO" id="GO:0032259">
    <property type="term" value="P:methylation"/>
    <property type="evidence" value="ECO:0007669"/>
    <property type="project" value="UniProtKB-KW"/>
</dbReference>
<comment type="catalytic activity">
    <reaction evidence="1">
        <text>a 4-O-methyl-thymidine in DNA + L-cysteinyl-[protein] = a thymidine in DNA + S-methyl-L-cysteinyl-[protein]</text>
        <dbReference type="Rhea" id="RHEA:53428"/>
        <dbReference type="Rhea" id="RHEA-COMP:10131"/>
        <dbReference type="Rhea" id="RHEA-COMP:10132"/>
        <dbReference type="Rhea" id="RHEA-COMP:13555"/>
        <dbReference type="Rhea" id="RHEA-COMP:13556"/>
        <dbReference type="ChEBI" id="CHEBI:29950"/>
        <dbReference type="ChEBI" id="CHEBI:82612"/>
        <dbReference type="ChEBI" id="CHEBI:137386"/>
        <dbReference type="ChEBI" id="CHEBI:137387"/>
        <dbReference type="EC" id="2.1.1.63"/>
    </reaction>
</comment>
<dbReference type="FunFam" id="1.10.10.10:FF:000214">
    <property type="entry name" value="Methylated-DNA--protein-cysteine methyltransferase"/>
    <property type="match status" value="1"/>
</dbReference>
<dbReference type="Gene3D" id="3.40.10.10">
    <property type="entry name" value="DNA Methylphosphotriester Repair Domain"/>
    <property type="match status" value="1"/>
</dbReference>
<dbReference type="Pfam" id="PF01035">
    <property type="entry name" value="DNA_binding_1"/>
    <property type="match status" value="1"/>
</dbReference>
<keyword evidence="13" id="KW-0862">Zinc</keyword>
<feature type="binding site" evidence="13">
    <location>
        <position position="48"/>
    </location>
    <ligand>
        <name>Zn(2+)</name>
        <dbReference type="ChEBI" id="CHEBI:29105"/>
    </ligand>
</feature>
<keyword evidence="4 15" id="KW-0489">Methyltransferase</keyword>
<dbReference type="SMART" id="SM00342">
    <property type="entry name" value="HTH_ARAC"/>
    <property type="match status" value="1"/>
</dbReference>
<evidence type="ECO:0000256" key="1">
    <source>
        <dbReference type="ARBA" id="ARBA00001286"/>
    </source>
</evidence>
<feature type="binding site" evidence="13">
    <location>
        <position position="78"/>
    </location>
    <ligand>
        <name>Zn(2+)</name>
        <dbReference type="ChEBI" id="CHEBI:29105"/>
    </ligand>
</feature>
<dbReference type="Gene3D" id="1.10.10.60">
    <property type="entry name" value="Homeodomain-like"/>
    <property type="match status" value="1"/>
</dbReference>
<dbReference type="AlphaFoldDB" id="A0A3S0L088"/>
<dbReference type="InterPro" id="IPR036388">
    <property type="entry name" value="WH-like_DNA-bd_sf"/>
</dbReference>
<dbReference type="NCBIfam" id="TIGR00589">
    <property type="entry name" value="ogt"/>
    <property type="match status" value="1"/>
</dbReference>
<dbReference type="GO" id="GO:0006281">
    <property type="term" value="P:DNA repair"/>
    <property type="evidence" value="ECO:0007669"/>
    <property type="project" value="UniProtKB-KW"/>
</dbReference>
<keyword evidence="6" id="KW-0227">DNA damage</keyword>
<evidence type="ECO:0000256" key="10">
    <source>
        <dbReference type="ARBA" id="ARBA00023204"/>
    </source>
</evidence>